<keyword evidence="2" id="KW-1185">Reference proteome</keyword>
<evidence type="ECO:0008006" key="3">
    <source>
        <dbReference type="Google" id="ProtNLM"/>
    </source>
</evidence>
<name>A0ABR7XRU1_9SPHI</name>
<dbReference type="EMBL" id="JACNYL010000002">
    <property type="protein sequence ID" value="MBD1421863.1"/>
    <property type="molecule type" value="Genomic_DNA"/>
</dbReference>
<accession>A0ABR7XRU1</accession>
<sequence>MSKYNIIQHIKIIIYIIKKAKLFAAFLCFFVVQLSAQSRLSETINMPHFEQASLRQIFGVLKEKQHLEFSYDSRLLTMDSILSKQSFKGLCIDYLEYLFGTDFAFKETASHIIISYAPQRMAINADVNTNEKNRAVVSGYVRDLRTNRAIADASVYDKLTLNTSTLSDKNGYFTLDIKKPDHLIAISLNKTNYRDTSVMFLLPVEAIVLRDKKTGYYRAAQDSKNVFNNFFGKFFTTTSQHIQSTNLNGFFAYSPFQVSLTPSLSTHGLFNAQVVNKFSLNIIGGSTAGVNGTELAGGFNVNQYDMRGAQFSGVLNIVGGDMKGVQMAGAGNVLLHNLKGLQMAGVWNTSDTLKKGAQVTGGMNITNESAGLQLAGAMNISHEKAGSQVAGGINVAKKVTGIQLAALLNIADSSDYPIAVLNLIKYGRKEILLQMDESRLISFRFRSGGRVMYSVIGIGCYLEQKDLQYGAEFGLGAFLIDRQKFSLATELVQRYNFNKRLHFHDAFRSTFSVIPHWHITKHWHLYTAPSLAYSESTTSDNKLPGTFHLGGAMGVSFAF</sequence>
<protein>
    <recommendedName>
        <fullName evidence="3">Carboxypeptidase-like regulatory domain-containing protein</fullName>
    </recommendedName>
</protein>
<reference evidence="1 2" key="1">
    <citation type="submission" date="2020-08" db="EMBL/GenBank/DDBJ databases">
        <title>Sphingobacterium sp. DN00404 isolated from aquaculture water.</title>
        <authorList>
            <person name="Zhang M."/>
        </authorList>
    </citation>
    <scope>NUCLEOTIDE SEQUENCE [LARGE SCALE GENOMIC DNA]</scope>
    <source>
        <strain evidence="1 2">KCTC 42746</strain>
    </source>
</reference>
<dbReference type="Proteomes" id="UP000651112">
    <property type="component" value="Unassembled WGS sequence"/>
</dbReference>
<proteinExistence type="predicted"/>
<organism evidence="1 2">
    <name type="scientific">Sphingobacterium chuzhouense</name>
    <dbReference type="NCBI Taxonomy" id="1742264"/>
    <lineage>
        <taxon>Bacteria</taxon>
        <taxon>Pseudomonadati</taxon>
        <taxon>Bacteroidota</taxon>
        <taxon>Sphingobacteriia</taxon>
        <taxon>Sphingobacteriales</taxon>
        <taxon>Sphingobacteriaceae</taxon>
        <taxon>Sphingobacterium</taxon>
    </lineage>
</organism>
<dbReference type="RefSeq" id="WP_190313570.1">
    <property type="nucleotide sequence ID" value="NZ_JACNYL010000002.1"/>
</dbReference>
<gene>
    <name evidence="1" type="ORF">H8B21_09815</name>
</gene>
<evidence type="ECO:0000313" key="1">
    <source>
        <dbReference type="EMBL" id="MBD1421863.1"/>
    </source>
</evidence>
<comment type="caution">
    <text evidence="1">The sequence shown here is derived from an EMBL/GenBank/DDBJ whole genome shotgun (WGS) entry which is preliminary data.</text>
</comment>
<evidence type="ECO:0000313" key="2">
    <source>
        <dbReference type="Proteomes" id="UP000651112"/>
    </source>
</evidence>
<dbReference type="SUPFAM" id="SSF49464">
    <property type="entry name" value="Carboxypeptidase regulatory domain-like"/>
    <property type="match status" value="1"/>
</dbReference>
<dbReference type="InterPro" id="IPR008969">
    <property type="entry name" value="CarboxyPept-like_regulatory"/>
</dbReference>